<sequence>MFSSSLCLIVRSRQQKLIAPSKFPLCWAVPQPAIFYQLMAIDVLEYIKFLERVSPQVKSHNQPPGLPIQNDREASLAMDALKALQVQQWQHRYPQSYYPFNQFIPMALEHVRALKIVSNCIIITSVCKEQLLSMKKLRLENILGILQMIRGLVVNPTCPKLWTNLMKK</sequence>
<evidence type="ECO:0000313" key="2">
    <source>
        <dbReference type="WBParaSite" id="Csp11.Scaffold630.g20359.t1"/>
    </source>
</evidence>
<dbReference type="Proteomes" id="UP000095282">
    <property type="component" value="Unplaced"/>
</dbReference>
<protein>
    <submittedName>
        <fullName evidence="2">Mediator of RNA polymerase II transcription subunit 7</fullName>
    </submittedName>
</protein>
<dbReference type="WBParaSite" id="Csp11.Scaffold630.g20359.t1">
    <property type="protein sequence ID" value="Csp11.Scaffold630.g20359.t1"/>
    <property type="gene ID" value="Csp11.Scaffold630.g20359"/>
</dbReference>
<dbReference type="STRING" id="1561998.A0A1I7UXM2"/>
<keyword evidence="1" id="KW-1185">Reference proteome</keyword>
<name>A0A1I7UXM2_9PELO</name>
<reference evidence="2" key="1">
    <citation type="submission" date="2016-11" db="UniProtKB">
        <authorList>
            <consortium name="WormBaseParasite"/>
        </authorList>
    </citation>
    <scope>IDENTIFICATION</scope>
</reference>
<organism evidence="1 2">
    <name type="scientific">Caenorhabditis tropicalis</name>
    <dbReference type="NCBI Taxonomy" id="1561998"/>
    <lineage>
        <taxon>Eukaryota</taxon>
        <taxon>Metazoa</taxon>
        <taxon>Ecdysozoa</taxon>
        <taxon>Nematoda</taxon>
        <taxon>Chromadorea</taxon>
        <taxon>Rhabditida</taxon>
        <taxon>Rhabditina</taxon>
        <taxon>Rhabditomorpha</taxon>
        <taxon>Rhabditoidea</taxon>
        <taxon>Rhabditidae</taxon>
        <taxon>Peloderinae</taxon>
        <taxon>Caenorhabditis</taxon>
    </lineage>
</organism>
<evidence type="ECO:0000313" key="1">
    <source>
        <dbReference type="Proteomes" id="UP000095282"/>
    </source>
</evidence>
<dbReference type="AlphaFoldDB" id="A0A1I7UXM2"/>
<accession>A0A1I7UXM2</accession>
<dbReference type="eggNOG" id="ENOG502TG5S">
    <property type="taxonomic scope" value="Eukaryota"/>
</dbReference>
<proteinExistence type="predicted"/>